<feature type="transmembrane region" description="Helical" evidence="1">
    <location>
        <begin position="553"/>
        <end position="578"/>
    </location>
</feature>
<keyword evidence="1" id="KW-1133">Transmembrane helix</keyword>
<dbReference type="SUPFAM" id="SSF82866">
    <property type="entry name" value="Multidrug efflux transporter AcrB transmembrane domain"/>
    <property type="match status" value="2"/>
</dbReference>
<proteinExistence type="predicted"/>
<reference evidence="2 3" key="1">
    <citation type="submission" date="2024-09" db="EMBL/GenBank/DDBJ databases">
        <authorList>
            <person name="Sun Q."/>
            <person name="Mori K."/>
        </authorList>
    </citation>
    <scope>NUCLEOTIDE SEQUENCE [LARGE SCALE GENOMIC DNA]</scope>
    <source>
        <strain evidence="2 3">CCM 7759</strain>
    </source>
</reference>
<keyword evidence="1" id="KW-0472">Membrane</keyword>
<name>A0ABV6DV17_9BACL</name>
<feature type="transmembrane region" description="Helical" evidence="1">
    <location>
        <begin position="930"/>
        <end position="955"/>
    </location>
</feature>
<gene>
    <name evidence="2" type="ORF">ACFFK0_29235</name>
</gene>
<dbReference type="Proteomes" id="UP001589776">
    <property type="component" value="Unassembled WGS sequence"/>
</dbReference>
<dbReference type="Gene3D" id="3.30.70.1440">
    <property type="entry name" value="Multidrug efflux transporter AcrB pore domain"/>
    <property type="match status" value="1"/>
</dbReference>
<dbReference type="SUPFAM" id="SSF82714">
    <property type="entry name" value="Multidrug efflux transporter AcrB TolC docking domain, DN and DC subdomains"/>
    <property type="match status" value="2"/>
</dbReference>
<feature type="transmembrane region" description="Helical" evidence="1">
    <location>
        <begin position="385"/>
        <end position="405"/>
    </location>
</feature>
<feature type="transmembrane region" description="Helical" evidence="1">
    <location>
        <begin position="359"/>
        <end position="378"/>
    </location>
</feature>
<feature type="transmembrane region" description="Helical" evidence="1">
    <location>
        <begin position="491"/>
        <end position="518"/>
    </location>
</feature>
<dbReference type="PRINTS" id="PR00702">
    <property type="entry name" value="ACRIFLAVINRP"/>
</dbReference>
<feature type="transmembrane region" description="Helical" evidence="1">
    <location>
        <begin position="904"/>
        <end position="924"/>
    </location>
</feature>
<dbReference type="PANTHER" id="PTHR32063:SF0">
    <property type="entry name" value="SWARMING MOTILITY PROTEIN SWRC"/>
    <property type="match status" value="1"/>
</dbReference>
<feature type="transmembrane region" description="Helical" evidence="1">
    <location>
        <begin position="976"/>
        <end position="997"/>
    </location>
</feature>
<sequence length="1050" mass="111058">MRSLIRFSLHNKFALFFVTLLVTAAGLYAGASMKQETLPNMEMPVLTLTTVLPGAAPQAVADQITAPLEQRLRGLSDIDTFSSTSMENVSSILVQYRYGQDMAKAKADLQDAIAQVTLPDSAQPVKIGSFSLNEFPVISLSLTGDDRKVDELTRIVDGNLRPALESIAGVGTVSISGQQLQEVQIRPDTARLQANGVTVDTIRSVLQNSAVTMPLGLFELEGAEKTLVVDGGIHTLEQLRSLALPLAGGAAGPGGGPGAIGAAPAPGTAAGIAAPAALPTVRLADVAAVDLVTRSESISRTNGKPSIGIQVTKTSGANTVDVVNSVKAEVSRLEKEQPGIQTLILLDQGKPIEESVHTMLSKALFGALFAIIVIMLFLRNLRTTLISIVSIPLSLVIALLLLQRLGITLNIMTLGAMTVAIGRVVDDSIVVIENNYRRMRLSFEKLSGEKLVIAATREMFMPIFSSTLVTIAVFLPLGLVTGPIGQMFLPFALTMVFALLASLLVSITVVPALTHVLFRRRLGSLQDRNHEERTGFLARSYRGMLSWALDHKWITSTVAVLLLLGSLALAGVVGFSFLPEEEQKFALVTYNPGPGRTAANTEQTAAAAEKLILARQGVMDLQYSIGGNDPMSGGAASDRSARFQVFYANDFANFAEEKKALLETLQTVDPSGSWEESDYGGGVGGNKLRLNVYGQQESDIRQAVESIQDTIRQDAGFTKVGSSLTRTYEQLTFVLNQPKLASFGLTSGQIAMQLTPMRARTALAAISDNGRDVPVYMEAQGPAYGSLSDIQKQPIGSPVAPGALLQDVSEVRKGVTASGVTRKNGKLYAEVTATITAKDVGKASAAVQSRIAALSLPASVTIDYGGVTQQMNETFRQLGLAIAAAVAIVYLLLVLTFGGAVTPFVILFSLPFAVIGALVALFVAGETISASAMMGALMLIGIVVTNAIVLIDRVLHMEKEGVSTREALLEAAETRLRPILMTALATIGALLPLALGFESGGSGTLISKGLGVTVIGGLISSTLLTLLIVPIVYELLARPSRRSRTKSRSG</sequence>
<dbReference type="Pfam" id="PF00873">
    <property type="entry name" value="ACR_tran"/>
    <property type="match status" value="2"/>
</dbReference>
<accession>A0ABV6DV17</accession>
<feature type="transmembrane region" description="Helical" evidence="1">
    <location>
        <begin position="459"/>
        <end position="479"/>
    </location>
</feature>
<dbReference type="InterPro" id="IPR001036">
    <property type="entry name" value="Acrflvin-R"/>
</dbReference>
<evidence type="ECO:0000313" key="3">
    <source>
        <dbReference type="Proteomes" id="UP001589776"/>
    </source>
</evidence>
<protein>
    <submittedName>
        <fullName evidence="2">Efflux RND transporter permease subunit</fullName>
    </submittedName>
</protein>
<organism evidence="2 3">
    <name type="scientific">Paenibacillus chartarius</name>
    <dbReference type="NCBI Taxonomy" id="747481"/>
    <lineage>
        <taxon>Bacteria</taxon>
        <taxon>Bacillati</taxon>
        <taxon>Bacillota</taxon>
        <taxon>Bacilli</taxon>
        <taxon>Bacillales</taxon>
        <taxon>Paenibacillaceae</taxon>
        <taxon>Paenibacillus</taxon>
    </lineage>
</organism>
<keyword evidence="1" id="KW-0812">Transmembrane</keyword>
<feature type="transmembrane region" description="Helical" evidence="1">
    <location>
        <begin position="1009"/>
        <end position="1036"/>
    </location>
</feature>
<feature type="transmembrane region" description="Helical" evidence="1">
    <location>
        <begin position="878"/>
        <end position="897"/>
    </location>
</feature>
<dbReference type="Gene3D" id="1.20.1640.10">
    <property type="entry name" value="Multidrug efflux transporter AcrB transmembrane domain"/>
    <property type="match status" value="2"/>
</dbReference>
<dbReference type="InterPro" id="IPR027463">
    <property type="entry name" value="AcrB_DN_DC_subdom"/>
</dbReference>
<evidence type="ECO:0000313" key="2">
    <source>
        <dbReference type="EMBL" id="MFC0216486.1"/>
    </source>
</evidence>
<keyword evidence="3" id="KW-1185">Reference proteome</keyword>
<evidence type="ECO:0000256" key="1">
    <source>
        <dbReference type="SAM" id="Phobius"/>
    </source>
</evidence>
<comment type="caution">
    <text evidence="2">The sequence shown here is derived from an EMBL/GenBank/DDBJ whole genome shotgun (WGS) entry which is preliminary data.</text>
</comment>
<dbReference type="PANTHER" id="PTHR32063">
    <property type="match status" value="1"/>
</dbReference>
<dbReference type="Gene3D" id="3.30.70.1430">
    <property type="entry name" value="Multidrug efflux transporter AcrB pore domain"/>
    <property type="match status" value="2"/>
</dbReference>
<dbReference type="EMBL" id="JBHLWN010000121">
    <property type="protein sequence ID" value="MFC0216486.1"/>
    <property type="molecule type" value="Genomic_DNA"/>
</dbReference>
<dbReference type="Gene3D" id="3.30.2090.10">
    <property type="entry name" value="Multidrug efflux transporter AcrB TolC docking domain, DN and DC subdomains"/>
    <property type="match status" value="2"/>
</dbReference>
<dbReference type="RefSeq" id="WP_377474718.1">
    <property type="nucleotide sequence ID" value="NZ_JBHLWN010000121.1"/>
</dbReference>
<dbReference type="SUPFAM" id="SSF82693">
    <property type="entry name" value="Multidrug efflux transporter AcrB pore domain, PN1, PN2, PC1 and PC2 subdomains"/>
    <property type="match status" value="2"/>
</dbReference>
<dbReference type="Gene3D" id="3.30.70.1320">
    <property type="entry name" value="Multidrug efflux transporter AcrB pore domain like"/>
    <property type="match status" value="1"/>
</dbReference>